<dbReference type="EMBL" id="JBHSJC010000001">
    <property type="protein sequence ID" value="MFC4828885.1"/>
    <property type="molecule type" value="Genomic_DNA"/>
</dbReference>
<name>A0ABV9R5J4_9MICO</name>
<feature type="region of interest" description="Disordered" evidence="2">
    <location>
        <begin position="1"/>
        <end position="36"/>
    </location>
</feature>
<feature type="coiled-coil region" evidence="1">
    <location>
        <begin position="40"/>
        <end position="78"/>
    </location>
</feature>
<evidence type="ECO:0000313" key="3">
    <source>
        <dbReference type="EMBL" id="MFC4828885.1"/>
    </source>
</evidence>
<proteinExistence type="predicted"/>
<gene>
    <name evidence="3" type="ORF">ACFPER_08810</name>
</gene>
<accession>A0ABV9R5J4</accession>
<evidence type="ECO:0000256" key="2">
    <source>
        <dbReference type="SAM" id="MobiDB-lite"/>
    </source>
</evidence>
<evidence type="ECO:0000256" key="1">
    <source>
        <dbReference type="SAM" id="Coils"/>
    </source>
</evidence>
<keyword evidence="4" id="KW-1185">Reference proteome</keyword>
<protein>
    <submittedName>
        <fullName evidence="3">Uncharacterized protein</fullName>
    </submittedName>
</protein>
<comment type="caution">
    <text evidence="3">The sequence shown here is derived from an EMBL/GenBank/DDBJ whole genome shotgun (WGS) entry which is preliminary data.</text>
</comment>
<reference evidence="4" key="1">
    <citation type="journal article" date="2019" name="Int. J. Syst. Evol. Microbiol.">
        <title>The Global Catalogue of Microorganisms (GCM) 10K type strain sequencing project: providing services to taxonomists for standard genome sequencing and annotation.</title>
        <authorList>
            <consortium name="The Broad Institute Genomics Platform"/>
            <consortium name="The Broad Institute Genome Sequencing Center for Infectious Disease"/>
            <person name="Wu L."/>
            <person name="Ma J."/>
        </authorList>
    </citation>
    <scope>NUCLEOTIDE SEQUENCE [LARGE SCALE GENOMIC DNA]</scope>
    <source>
        <strain evidence="4">CGMCC 1.12192</strain>
    </source>
</reference>
<dbReference type="Proteomes" id="UP001595960">
    <property type="component" value="Unassembled WGS sequence"/>
</dbReference>
<feature type="compositionally biased region" description="Basic and acidic residues" evidence="2">
    <location>
        <begin position="19"/>
        <end position="29"/>
    </location>
</feature>
<evidence type="ECO:0000313" key="4">
    <source>
        <dbReference type="Proteomes" id="UP001595960"/>
    </source>
</evidence>
<keyword evidence="1" id="KW-0175">Coiled coil</keyword>
<sequence length="103" mass="11669">MHRRGNGNAPHDVQPPTSRRPDEDQHCGARDSAGARAAEIDELSRRALTAEQNLLAYVDELEAEVRRLRRRLDRSARVRSGGWLGLFWRERPRGAWSPAGSDQ</sequence>
<dbReference type="RefSeq" id="WP_204392145.1">
    <property type="nucleotide sequence ID" value="NZ_JAFBBW010000001.1"/>
</dbReference>
<organism evidence="3 4">
    <name type="scientific">Agromyces aurantiacus</name>
    <dbReference type="NCBI Taxonomy" id="165814"/>
    <lineage>
        <taxon>Bacteria</taxon>
        <taxon>Bacillati</taxon>
        <taxon>Actinomycetota</taxon>
        <taxon>Actinomycetes</taxon>
        <taxon>Micrococcales</taxon>
        <taxon>Microbacteriaceae</taxon>
        <taxon>Agromyces</taxon>
    </lineage>
</organism>